<accession>A0ABR6U481</accession>
<dbReference type="EMBL" id="JACMYC010000001">
    <property type="protein sequence ID" value="MBC2958898.1"/>
    <property type="molecule type" value="Genomic_DNA"/>
</dbReference>
<dbReference type="InterPro" id="IPR002205">
    <property type="entry name" value="Topo_IIA_dom_A"/>
</dbReference>
<dbReference type="PANTHER" id="PTHR43493">
    <property type="entry name" value="DNA GYRASE/TOPOISOMERASE SUBUNIT A"/>
    <property type="match status" value="1"/>
</dbReference>
<evidence type="ECO:0000259" key="2">
    <source>
        <dbReference type="Pfam" id="PF00521"/>
    </source>
</evidence>
<reference evidence="3 4" key="1">
    <citation type="submission" date="2020-08" db="EMBL/GenBank/DDBJ databases">
        <title>novel species in genus Nocardioides.</title>
        <authorList>
            <person name="Zhang G."/>
        </authorList>
    </citation>
    <scope>NUCLEOTIDE SEQUENCE [LARGE SCALE GENOMIC DNA]</scope>
    <source>
        <strain evidence="3 4">SC8A-24</strain>
    </source>
</reference>
<evidence type="ECO:0000313" key="3">
    <source>
        <dbReference type="EMBL" id="MBC2958898.1"/>
    </source>
</evidence>
<dbReference type="Pfam" id="PF00521">
    <property type="entry name" value="DNA_topoisoIV"/>
    <property type="match status" value="1"/>
</dbReference>
<organism evidence="3 4">
    <name type="scientific">Nocardioides deserti</name>
    <dbReference type="NCBI Taxonomy" id="1588644"/>
    <lineage>
        <taxon>Bacteria</taxon>
        <taxon>Bacillati</taxon>
        <taxon>Actinomycetota</taxon>
        <taxon>Actinomycetes</taxon>
        <taxon>Propionibacteriales</taxon>
        <taxon>Nocardioidaceae</taxon>
        <taxon>Nocardioides</taxon>
    </lineage>
</organism>
<dbReference type="PANTHER" id="PTHR43493:SF5">
    <property type="entry name" value="DNA GYRASE SUBUNIT A, CHLOROPLASTIC_MITOCHONDRIAL"/>
    <property type="match status" value="1"/>
</dbReference>
<dbReference type="InterPro" id="IPR013760">
    <property type="entry name" value="Topo_IIA-like_dom_sf"/>
</dbReference>
<dbReference type="RefSeq" id="WP_186344184.1">
    <property type="nucleotide sequence ID" value="NZ_BMMR01000001.1"/>
</dbReference>
<evidence type="ECO:0000313" key="4">
    <source>
        <dbReference type="Proteomes" id="UP000604001"/>
    </source>
</evidence>
<dbReference type="SUPFAM" id="SSF56719">
    <property type="entry name" value="Type II DNA topoisomerase"/>
    <property type="match status" value="1"/>
</dbReference>
<dbReference type="InterPro" id="IPR013757">
    <property type="entry name" value="Topo_IIA_A_a_sf"/>
</dbReference>
<sequence length="105" mass="11595">MTFGRSVNDVRNDLRNAQEYIQVIEAILVAANDAHGVLDVVLLASGQPAARRALEEQYGLTEMQATAVLDMQLGRLNAVDVAEFERHYQELVERVATLTAELAAR</sequence>
<dbReference type="Gene3D" id="1.10.268.10">
    <property type="entry name" value="Topoisomerase, domain 3"/>
    <property type="match status" value="1"/>
</dbReference>
<comment type="caution">
    <text evidence="3">The sequence shown here is derived from an EMBL/GenBank/DDBJ whole genome shotgun (WGS) entry which is preliminary data.</text>
</comment>
<dbReference type="Proteomes" id="UP000604001">
    <property type="component" value="Unassembled WGS sequence"/>
</dbReference>
<name>A0ABR6U481_9ACTN</name>
<feature type="domain" description="Topo IIA-type catalytic" evidence="2">
    <location>
        <begin position="12"/>
        <end position="103"/>
    </location>
</feature>
<keyword evidence="4" id="KW-1185">Reference proteome</keyword>
<dbReference type="InterPro" id="IPR050220">
    <property type="entry name" value="Type_II_DNA_Topoisomerases"/>
</dbReference>
<gene>
    <name evidence="3" type="ORF">H7344_01155</name>
</gene>
<comment type="catalytic activity">
    <reaction evidence="1">
        <text>ATP-dependent breakage, passage and rejoining of double-stranded DNA.</text>
        <dbReference type="EC" id="5.6.2.2"/>
    </reaction>
</comment>
<proteinExistence type="predicted"/>
<evidence type="ECO:0000256" key="1">
    <source>
        <dbReference type="ARBA" id="ARBA00000185"/>
    </source>
</evidence>
<protein>
    <recommendedName>
        <fullName evidence="2">Topo IIA-type catalytic domain-containing protein</fullName>
    </recommendedName>
</protein>